<dbReference type="eggNOG" id="KOG1326">
    <property type="taxonomic scope" value="Eukaryota"/>
</dbReference>
<dbReference type="AlphaFoldDB" id="C1N4L8"/>
<proteinExistence type="predicted"/>
<dbReference type="CDD" id="cd00030">
    <property type="entry name" value="C2"/>
    <property type="match status" value="1"/>
</dbReference>
<dbReference type="Proteomes" id="UP000001876">
    <property type="component" value="Unassembled WGS sequence"/>
</dbReference>
<dbReference type="InterPro" id="IPR037721">
    <property type="entry name" value="Ferlin"/>
</dbReference>
<dbReference type="PROSITE" id="PS50004">
    <property type="entry name" value="C2"/>
    <property type="match status" value="2"/>
</dbReference>
<protein>
    <submittedName>
        <fullName evidence="8">Predicted protein</fullName>
    </submittedName>
</protein>
<evidence type="ECO:0000256" key="2">
    <source>
        <dbReference type="ARBA" id="ARBA00022692"/>
    </source>
</evidence>
<sequence>MGFMSWWGASNHGLDDIEWPAEEPTVTPAGTYQIRVRIVEAKDLSAISAFSLWQSITSLSWKTQVEATNDLPNVVGKVKLKRDGFPTQRRRTVVEKETSNPLWNQLFYFDEVEVEEGELAALSLTLKCVDRTRIGRDLVIGSCDLNLEAVYAEDGHELWYEWLTLTDKKGRRKGAQGAMCVCVTVLHSADDPKTHTELHDSDDDAKEELDGVAVSAYQAKDEVLETWIVKASLYSGRDLPRMDRFGKAGIDAYFSMQCGSSKIARSKTKSSRSPDWNQELILRLVVPPGKGGITSLPPIKLSLMDHDAMMRDDHIATTHVTLRELCTKPDEYKHPKWYTFYGGPREMELAYFTKMSKLAKRMNAGYVEGSAYRGRALVGFQVMKETWSNKGMRPKTNIPSVLETLGREWPCYLHTQIYSIELSQTRHVGRNVSVKLTMGLNSVKTQGEELKSEGRALGKKECYANFNVQVIPMRVPLPTPFDGPLQGQGAPDLFVGVYVGSGKGKKRIGYCRVPCRHLMPVRETFQPIKEPKTEETWKLEGWFQLHADALEDHKTGRSRRAEHAKPLGQILLRVMLQGSPVDKRNAKMMTKSELDRFMTAYDDEDEENLAEQNRETASQRQAREFEERSHRRHQKLLKETPMEARSVR</sequence>
<evidence type="ECO:0000256" key="4">
    <source>
        <dbReference type="ARBA" id="ARBA00022989"/>
    </source>
</evidence>
<dbReference type="OrthoDB" id="496406at2759"/>
<evidence type="ECO:0000313" key="9">
    <source>
        <dbReference type="Proteomes" id="UP000001876"/>
    </source>
</evidence>
<dbReference type="EMBL" id="GG663747">
    <property type="protein sequence ID" value="EEH52752.1"/>
    <property type="molecule type" value="Genomic_DNA"/>
</dbReference>
<dbReference type="GO" id="GO:0007009">
    <property type="term" value="P:plasma membrane organization"/>
    <property type="evidence" value="ECO:0007669"/>
    <property type="project" value="TreeGrafter"/>
</dbReference>
<keyword evidence="2" id="KW-0812">Transmembrane</keyword>
<dbReference type="RefSeq" id="XP_003062813.1">
    <property type="nucleotide sequence ID" value="XM_003062767.1"/>
</dbReference>
<name>C1N4L8_MICPC</name>
<dbReference type="Pfam" id="PF00168">
    <property type="entry name" value="C2"/>
    <property type="match status" value="2"/>
</dbReference>
<dbReference type="PANTHER" id="PTHR12546:SF33">
    <property type="entry name" value="SPERM VESICLE FUSION PROTEIN FER-1"/>
    <property type="match status" value="1"/>
</dbReference>
<organism evidence="9">
    <name type="scientific">Micromonas pusilla (strain CCMP1545)</name>
    <name type="common">Picoplanktonic green alga</name>
    <dbReference type="NCBI Taxonomy" id="564608"/>
    <lineage>
        <taxon>Eukaryota</taxon>
        <taxon>Viridiplantae</taxon>
        <taxon>Chlorophyta</taxon>
        <taxon>Mamiellophyceae</taxon>
        <taxon>Mamiellales</taxon>
        <taxon>Mamiellaceae</taxon>
        <taxon>Micromonas</taxon>
    </lineage>
</organism>
<keyword evidence="5" id="KW-0472">Membrane</keyword>
<dbReference type="GO" id="GO:0016020">
    <property type="term" value="C:membrane"/>
    <property type="evidence" value="ECO:0007669"/>
    <property type="project" value="UniProtKB-SubCell"/>
</dbReference>
<dbReference type="KEGG" id="mpp:MICPUCDRAFT_66804"/>
<accession>C1N4L8</accession>
<feature type="domain" description="C2" evidence="7">
    <location>
        <begin position="13"/>
        <end position="160"/>
    </location>
</feature>
<feature type="domain" description="C2" evidence="7">
    <location>
        <begin position="208"/>
        <end position="338"/>
    </location>
</feature>
<gene>
    <name evidence="8" type="ORF">MICPUCDRAFT_66804</name>
</gene>
<dbReference type="InterPro" id="IPR035892">
    <property type="entry name" value="C2_domain_sf"/>
</dbReference>
<comment type="subcellular location">
    <subcellularLocation>
        <location evidence="1">Membrane</location>
        <topology evidence="1">Single-pass membrane protein</topology>
    </subcellularLocation>
</comment>
<evidence type="ECO:0000313" key="8">
    <source>
        <dbReference type="EMBL" id="EEH52752.1"/>
    </source>
</evidence>
<evidence type="ECO:0000256" key="3">
    <source>
        <dbReference type="ARBA" id="ARBA00022737"/>
    </source>
</evidence>
<feature type="region of interest" description="Disordered" evidence="6">
    <location>
        <begin position="603"/>
        <end position="648"/>
    </location>
</feature>
<keyword evidence="3" id="KW-0677">Repeat</keyword>
<evidence type="ECO:0000256" key="5">
    <source>
        <dbReference type="ARBA" id="ARBA00023136"/>
    </source>
</evidence>
<dbReference type="InterPro" id="IPR000008">
    <property type="entry name" value="C2_dom"/>
</dbReference>
<feature type="compositionally biased region" description="Basic and acidic residues" evidence="6">
    <location>
        <begin position="636"/>
        <end position="648"/>
    </location>
</feature>
<dbReference type="SMART" id="SM00239">
    <property type="entry name" value="C2"/>
    <property type="match status" value="2"/>
</dbReference>
<dbReference type="GeneID" id="9688461"/>
<keyword evidence="9" id="KW-1185">Reference proteome</keyword>
<keyword evidence="4" id="KW-1133">Transmembrane helix</keyword>
<dbReference type="PANTHER" id="PTHR12546">
    <property type="entry name" value="FER-1-LIKE"/>
    <property type="match status" value="1"/>
</dbReference>
<dbReference type="SUPFAM" id="SSF49562">
    <property type="entry name" value="C2 domain (Calcium/lipid-binding domain, CaLB)"/>
    <property type="match status" value="2"/>
</dbReference>
<dbReference type="Gene3D" id="2.60.40.150">
    <property type="entry name" value="C2 domain"/>
    <property type="match status" value="2"/>
</dbReference>
<reference evidence="8 9" key="1">
    <citation type="journal article" date="2009" name="Science">
        <title>Green evolution and dynamic adaptations revealed by genomes of the marine picoeukaryotes Micromonas.</title>
        <authorList>
            <person name="Worden A.Z."/>
            <person name="Lee J.H."/>
            <person name="Mock T."/>
            <person name="Rouze P."/>
            <person name="Simmons M.P."/>
            <person name="Aerts A.L."/>
            <person name="Allen A.E."/>
            <person name="Cuvelier M.L."/>
            <person name="Derelle E."/>
            <person name="Everett M.V."/>
            <person name="Foulon E."/>
            <person name="Grimwood J."/>
            <person name="Gundlach H."/>
            <person name="Henrissat B."/>
            <person name="Napoli C."/>
            <person name="McDonald S.M."/>
            <person name="Parker M.S."/>
            <person name="Rombauts S."/>
            <person name="Salamov A."/>
            <person name="Von Dassow P."/>
            <person name="Badger J.H."/>
            <person name="Coutinho P.M."/>
            <person name="Demir E."/>
            <person name="Dubchak I."/>
            <person name="Gentemann C."/>
            <person name="Eikrem W."/>
            <person name="Gready J.E."/>
            <person name="John U."/>
            <person name="Lanier W."/>
            <person name="Lindquist E.A."/>
            <person name="Lucas S."/>
            <person name="Mayer K.F."/>
            <person name="Moreau H."/>
            <person name="Not F."/>
            <person name="Otillar R."/>
            <person name="Panaud O."/>
            <person name="Pangilinan J."/>
            <person name="Paulsen I."/>
            <person name="Piegu B."/>
            <person name="Poliakov A."/>
            <person name="Robbens S."/>
            <person name="Schmutz J."/>
            <person name="Toulza E."/>
            <person name="Wyss T."/>
            <person name="Zelensky A."/>
            <person name="Zhou K."/>
            <person name="Armbrust E.V."/>
            <person name="Bhattacharya D."/>
            <person name="Goodenough U.W."/>
            <person name="Van de Peer Y."/>
            <person name="Grigoriev I.V."/>
        </authorList>
    </citation>
    <scope>NUCLEOTIDE SEQUENCE [LARGE SCALE GENOMIC DNA]</scope>
    <source>
        <strain evidence="8 9">CCMP1545</strain>
    </source>
</reference>
<evidence type="ECO:0000256" key="1">
    <source>
        <dbReference type="ARBA" id="ARBA00004167"/>
    </source>
</evidence>
<evidence type="ECO:0000256" key="6">
    <source>
        <dbReference type="SAM" id="MobiDB-lite"/>
    </source>
</evidence>
<evidence type="ECO:0000259" key="7">
    <source>
        <dbReference type="PROSITE" id="PS50004"/>
    </source>
</evidence>